<evidence type="ECO:0000256" key="6">
    <source>
        <dbReference type="ARBA" id="ARBA00023136"/>
    </source>
</evidence>
<evidence type="ECO:0000256" key="3">
    <source>
        <dbReference type="ARBA" id="ARBA00022692"/>
    </source>
</evidence>
<evidence type="ECO:0000256" key="10">
    <source>
        <dbReference type="SAM" id="Phobius"/>
    </source>
</evidence>
<evidence type="ECO:0000313" key="13">
    <source>
        <dbReference type="Proteomes" id="UP000030746"/>
    </source>
</evidence>
<evidence type="ECO:0000256" key="9">
    <source>
        <dbReference type="RuleBase" id="RU000688"/>
    </source>
</evidence>
<dbReference type="InterPro" id="IPR000276">
    <property type="entry name" value="GPCR_Rhodpsn"/>
</dbReference>
<reference evidence="12 13" key="1">
    <citation type="journal article" date="2013" name="Nature">
        <title>Insights into bilaterian evolution from three spiralian genomes.</title>
        <authorList>
            <person name="Simakov O."/>
            <person name="Marletaz F."/>
            <person name="Cho S.J."/>
            <person name="Edsinger-Gonzales E."/>
            <person name="Havlak P."/>
            <person name="Hellsten U."/>
            <person name="Kuo D.H."/>
            <person name="Larsson T."/>
            <person name="Lv J."/>
            <person name="Arendt D."/>
            <person name="Savage R."/>
            <person name="Osoegawa K."/>
            <person name="de Jong P."/>
            <person name="Grimwood J."/>
            <person name="Chapman J.A."/>
            <person name="Shapiro H."/>
            <person name="Aerts A."/>
            <person name="Otillar R.P."/>
            <person name="Terry A.Y."/>
            <person name="Boore J.L."/>
            <person name="Grigoriev I.V."/>
            <person name="Lindberg D.R."/>
            <person name="Seaver E.C."/>
            <person name="Weisblat D.A."/>
            <person name="Putnam N.H."/>
            <person name="Rokhsar D.S."/>
        </authorList>
    </citation>
    <scope>NUCLEOTIDE SEQUENCE [LARGE SCALE GENOMIC DNA]</scope>
</reference>
<feature type="transmembrane region" description="Helical" evidence="10">
    <location>
        <begin position="74"/>
        <end position="95"/>
    </location>
</feature>
<dbReference type="SUPFAM" id="SSF81321">
    <property type="entry name" value="Family A G protein-coupled receptor-like"/>
    <property type="match status" value="1"/>
</dbReference>
<feature type="transmembrane region" description="Helical" evidence="10">
    <location>
        <begin position="29"/>
        <end position="53"/>
    </location>
</feature>
<evidence type="ECO:0000256" key="4">
    <source>
        <dbReference type="ARBA" id="ARBA00022989"/>
    </source>
</evidence>
<dbReference type="PANTHER" id="PTHR24249">
    <property type="entry name" value="HISTAMINE RECEPTOR-RELATED G-PROTEIN COUPLED RECEPTOR"/>
    <property type="match status" value="1"/>
</dbReference>
<keyword evidence="5 9" id="KW-0297">G-protein coupled receptor</keyword>
<proteinExistence type="inferred from homology"/>
<dbReference type="GO" id="GO:0004930">
    <property type="term" value="F:G protein-coupled receptor activity"/>
    <property type="evidence" value="ECO:0007669"/>
    <property type="project" value="UniProtKB-KW"/>
</dbReference>
<dbReference type="PROSITE" id="PS50262">
    <property type="entry name" value="G_PROTEIN_RECEP_F1_2"/>
    <property type="match status" value="1"/>
</dbReference>
<dbReference type="GeneID" id="20239183"/>
<keyword evidence="8 9" id="KW-0807">Transducer</keyword>
<dbReference type="KEGG" id="lgi:LOTGIDRAFT_162903"/>
<gene>
    <name evidence="12" type="ORF">LOTGIDRAFT_162903</name>
</gene>
<comment type="subcellular location">
    <subcellularLocation>
        <location evidence="1">Cell membrane</location>
        <topology evidence="1">Multi-pass membrane protein</topology>
    </subcellularLocation>
</comment>
<dbReference type="InterPro" id="IPR050569">
    <property type="entry name" value="TAAR"/>
</dbReference>
<evidence type="ECO:0000313" key="12">
    <source>
        <dbReference type="EMBL" id="ESO92248.1"/>
    </source>
</evidence>
<dbReference type="OMA" id="INIWILR"/>
<evidence type="ECO:0000256" key="5">
    <source>
        <dbReference type="ARBA" id="ARBA00023040"/>
    </source>
</evidence>
<feature type="domain" description="G-protein coupled receptors family 1 profile" evidence="11">
    <location>
        <begin position="45"/>
        <end position="297"/>
    </location>
</feature>
<keyword evidence="6 10" id="KW-0472">Membrane</keyword>
<dbReference type="AlphaFoldDB" id="V3ZLM3"/>
<dbReference type="InterPro" id="IPR017452">
    <property type="entry name" value="GPCR_Rhodpsn_7TM"/>
</dbReference>
<feature type="transmembrane region" description="Helical" evidence="10">
    <location>
        <begin position="185"/>
        <end position="213"/>
    </location>
</feature>
<feature type="transmembrane region" description="Helical" evidence="10">
    <location>
        <begin position="144"/>
        <end position="165"/>
    </location>
</feature>
<organism evidence="12 13">
    <name type="scientific">Lottia gigantea</name>
    <name type="common">Giant owl limpet</name>
    <dbReference type="NCBI Taxonomy" id="225164"/>
    <lineage>
        <taxon>Eukaryota</taxon>
        <taxon>Metazoa</taxon>
        <taxon>Spiralia</taxon>
        <taxon>Lophotrochozoa</taxon>
        <taxon>Mollusca</taxon>
        <taxon>Gastropoda</taxon>
        <taxon>Patellogastropoda</taxon>
        <taxon>Lottioidea</taxon>
        <taxon>Lottiidae</taxon>
        <taxon>Lottia</taxon>
    </lineage>
</organism>
<name>V3ZLM3_LOTGI</name>
<dbReference type="EMBL" id="KB202124">
    <property type="protein sequence ID" value="ESO92248.1"/>
    <property type="molecule type" value="Genomic_DNA"/>
</dbReference>
<keyword evidence="3 9" id="KW-0812">Transmembrane</keyword>
<dbReference type="PRINTS" id="PR00237">
    <property type="entry name" value="GPCRRHODOPSN"/>
</dbReference>
<feature type="transmembrane region" description="Helical" evidence="10">
    <location>
        <begin position="281"/>
        <end position="301"/>
    </location>
</feature>
<evidence type="ECO:0000256" key="8">
    <source>
        <dbReference type="ARBA" id="ARBA00023224"/>
    </source>
</evidence>
<feature type="transmembrane region" description="Helical" evidence="10">
    <location>
        <begin position="241"/>
        <end position="261"/>
    </location>
</feature>
<dbReference type="GO" id="GO:0005886">
    <property type="term" value="C:plasma membrane"/>
    <property type="evidence" value="ECO:0007669"/>
    <property type="project" value="UniProtKB-SubCell"/>
</dbReference>
<keyword evidence="4 10" id="KW-1133">Transmembrane helix</keyword>
<dbReference type="Pfam" id="PF00001">
    <property type="entry name" value="7tm_1"/>
    <property type="match status" value="1"/>
</dbReference>
<sequence>MASDNTTEYWTNSTELKTPFVLIPDIPQLVRILVVTSVTVFIITSNIINILVLRRTRMSANAKLCLSNLGYADLEVGLVSCSPCVVVAILGYWPFGEIFCQIAGFAHGVSVVVSILSLALVSVDRYIAIVKALHYQTVFTKTRCKIILFSFWIISMISFIIPNFLVPDFLYYKFNTIEGICGLYWGFPLFCILTSVFPISSGIVVACSTFCIVRYLRKSDTSLSSSVGARVRGRGSRDTKALKILMATTCLYFICWGPYVISVSITSYLPSIKAPPIADFTFMWVANSNSFINVLVYSVVYKSFRDEIKRMFTPKYWRKERSLRPPPVVSYIVSSDVVDSSFQTKEFAHNVIQCE</sequence>
<dbReference type="CDD" id="cd00637">
    <property type="entry name" value="7tm_classA_rhodopsin-like"/>
    <property type="match status" value="1"/>
</dbReference>
<evidence type="ECO:0000256" key="7">
    <source>
        <dbReference type="ARBA" id="ARBA00023170"/>
    </source>
</evidence>
<dbReference type="CTD" id="20239183"/>
<dbReference type="Gene3D" id="1.20.1070.10">
    <property type="entry name" value="Rhodopsin 7-helix transmembrane proteins"/>
    <property type="match status" value="1"/>
</dbReference>
<evidence type="ECO:0000256" key="2">
    <source>
        <dbReference type="ARBA" id="ARBA00022475"/>
    </source>
</evidence>
<keyword evidence="2" id="KW-1003">Cell membrane</keyword>
<evidence type="ECO:0000259" key="11">
    <source>
        <dbReference type="PROSITE" id="PS50262"/>
    </source>
</evidence>
<dbReference type="RefSeq" id="XP_009057169.1">
    <property type="nucleotide sequence ID" value="XM_009058921.1"/>
</dbReference>
<feature type="transmembrane region" description="Helical" evidence="10">
    <location>
        <begin position="101"/>
        <end position="123"/>
    </location>
</feature>
<comment type="similarity">
    <text evidence="9">Belongs to the G-protein coupled receptor 1 family.</text>
</comment>
<keyword evidence="13" id="KW-1185">Reference proteome</keyword>
<dbReference type="HOGENOM" id="CLU_009579_6_1_1"/>
<evidence type="ECO:0000256" key="1">
    <source>
        <dbReference type="ARBA" id="ARBA00004651"/>
    </source>
</evidence>
<dbReference type="PROSITE" id="PS00237">
    <property type="entry name" value="G_PROTEIN_RECEP_F1_1"/>
    <property type="match status" value="1"/>
</dbReference>
<protein>
    <recommendedName>
        <fullName evidence="11">G-protein coupled receptors family 1 profile domain-containing protein</fullName>
    </recommendedName>
</protein>
<keyword evidence="7 9" id="KW-0675">Receptor</keyword>
<dbReference type="OrthoDB" id="6102451at2759"/>
<dbReference type="Proteomes" id="UP000030746">
    <property type="component" value="Unassembled WGS sequence"/>
</dbReference>
<accession>V3ZLM3</accession>